<proteinExistence type="predicted"/>
<name>A0A1H4HDM4_9SPHI</name>
<evidence type="ECO:0000259" key="5">
    <source>
        <dbReference type="Pfam" id="PF10566"/>
    </source>
</evidence>
<evidence type="ECO:0000256" key="4">
    <source>
        <dbReference type="SAM" id="SignalP"/>
    </source>
</evidence>
<dbReference type="Pfam" id="PF14508">
    <property type="entry name" value="GH97_N"/>
    <property type="match status" value="1"/>
</dbReference>
<dbReference type="Gene3D" id="3.20.20.70">
    <property type="entry name" value="Aldolase class I"/>
    <property type="match status" value="1"/>
</dbReference>
<dbReference type="Gene3D" id="2.70.98.10">
    <property type="match status" value="1"/>
</dbReference>
<dbReference type="InterPro" id="IPR029483">
    <property type="entry name" value="GH97_C"/>
</dbReference>
<evidence type="ECO:0000256" key="1">
    <source>
        <dbReference type="ARBA" id="ARBA00001913"/>
    </source>
</evidence>
<dbReference type="RefSeq" id="WP_217631617.1">
    <property type="nucleotide sequence ID" value="NZ_FNRA01000016.1"/>
</dbReference>
<dbReference type="PANTHER" id="PTHR35803">
    <property type="entry name" value="GLUCAN 1,4-ALPHA-GLUCOSIDASE SUSB-RELATED"/>
    <property type="match status" value="1"/>
</dbReference>
<comment type="cofactor">
    <cofactor evidence="1">
        <name>Ca(2+)</name>
        <dbReference type="ChEBI" id="CHEBI:29108"/>
    </cofactor>
</comment>
<accession>A0A1H4HDM4</accession>
<dbReference type="InterPro" id="IPR029486">
    <property type="entry name" value="GH97_N"/>
</dbReference>
<dbReference type="InterPro" id="IPR017853">
    <property type="entry name" value="GH"/>
</dbReference>
<dbReference type="AlphaFoldDB" id="A0A1H4HDM4"/>
<sequence length="655" mass="74569">MIKQFTLCLLLGASSALSYAQTITLTSPSGDIHIEVKNQDKLTYRVLMKDKLIIMSSPMGFKFQNEPDMGSDLQLVNQKEAEFNETWTPVIRSKHEKVKDHYKSLQLSFIERSELRRKINIELRAYDDGVAFRYQLFPEARIGNRNITKELTGFSFSGDPKGWVADYKKYSSPQEEQFLPKLLSSIDPLTKAGLPFLVEVDKTHYAAITEAKIDNYPGFYIGMDRQGVTNKVNLVTKLSPLPFELEDGIKARFSDNLYTPWRVIMLGKTPGSLIESEIIQNLNDPCVLKDVSWIKPGMSAWDHWWSGEVKQDMPTIKQYIDLASAQGWPYMIVDWQWYGAFNKTEADITKAAPQLDMPELLNYAKQKNVRLWLWIYSSDVNRKNNFKEAFALYEKWGVAGIKIDFMDRDDQEMVNWYKKIIEEAAAHHLLVDFHGAYKPDGIIRTYPNMITREGVMGEEWSKFSTKLLPEHNVTLPFTRMLAGQMDYTPGGFLNITKAQFKEGSLPTKVMNTRCAELSKFVIYESPLTVNCEHPDNILNQPGADFLKVVPTVWDDIHVLSGYPGEHIALVKRTGNDYFIGAMTNSLPRVLKIKLNFLPKGVYELTSWTDAKDAGTNPTILVKNKQIVNSRGSVTIKMAGSGGYVAQIKLVTKNAR</sequence>
<dbReference type="EMBL" id="FNRA01000016">
    <property type="protein sequence ID" value="SEB19939.1"/>
    <property type="molecule type" value="Genomic_DNA"/>
</dbReference>
<evidence type="ECO:0000313" key="9">
    <source>
        <dbReference type="Proteomes" id="UP000198850"/>
    </source>
</evidence>
<evidence type="ECO:0000313" key="8">
    <source>
        <dbReference type="EMBL" id="SEB19939.1"/>
    </source>
</evidence>
<dbReference type="InterPro" id="IPR052720">
    <property type="entry name" value="Glycosyl_hydrolase_97"/>
</dbReference>
<feature type="domain" description="Glycosyl-hydrolase 97 C-terminal oligomerisation" evidence="7">
    <location>
        <begin position="552"/>
        <end position="648"/>
    </location>
</feature>
<dbReference type="Pfam" id="PF10566">
    <property type="entry name" value="Glyco_hydro_97"/>
    <property type="match status" value="1"/>
</dbReference>
<dbReference type="SUPFAM" id="SSF51445">
    <property type="entry name" value="(Trans)glycosidases"/>
    <property type="match status" value="1"/>
</dbReference>
<dbReference type="InterPro" id="IPR019563">
    <property type="entry name" value="GH97_catalytic"/>
</dbReference>
<dbReference type="STRING" id="425514.SAMN05443550_11620"/>
<feature type="domain" description="Glycosyl-hydrolase 97 N-terminal" evidence="6">
    <location>
        <begin position="25"/>
        <end position="285"/>
    </location>
</feature>
<comment type="subunit">
    <text evidence="2">Monomer.</text>
</comment>
<dbReference type="InterPro" id="IPR013785">
    <property type="entry name" value="Aldolase_TIM"/>
</dbReference>
<dbReference type="Pfam" id="PF14509">
    <property type="entry name" value="GH97_C"/>
    <property type="match status" value="1"/>
</dbReference>
<evidence type="ECO:0000256" key="2">
    <source>
        <dbReference type="ARBA" id="ARBA00011245"/>
    </source>
</evidence>
<reference evidence="8 9" key="1">
    <citation type="submission" date="2016-10" db="EMBL/GenBank/DDBJ databases">
        <authorList>
            <person name="de Groot N.N."/>
        </authorList>
    </citation>
    <scope>NUCLEOTIDE SEQUENCE [LARGE SCALE GENOMIC DNA]</scope>
    <source>
        <strain evidence="8 9">DSM 19033</strain>
    </source>
</reference>
<keyword evidence="3" id="KW-0106">Calcium</keyword>
<evidence type="ECO:0000259" key="7">
    <source>
        <dbReference type="Pfam" id="PF14509"/>
    </source>
</evidence>
<dbReference type="PANTHER" id="PTHR35803:SF2">
    <property type="entry name" value="RETAINING ALPHA-GALACTOSIDASE"/>
    <property type="match status" value="1"/>
</dbReference>
<organism evidence="8 9">
    <name type="scientific">Pedobacter hartonius</name>
    <dbReference type="NCBI Taxonomy" id="425514"/>
    <lineage>
        <taxon>Bacteria</taxon>
        <taxon>Pseudomonadati</taxon>
        <taxon>Bacteroidota</taxon>
        <taxon>Sphingobacteriia</taxon>
        <taxon>Sphingobacteriales</taxon>
        <taxon>Sphingobacteriaceae</taxon>
        <taxon>Pedobacter</taxon>
    </lineage>
</organism>
<feature type="signal peptide" evidence="4">
    <location>
        <begin position="1"/>
        <end position="20"/>
    </location>
</feature>
<dbReference type="Proteomes" id="UP000198850">
    <property type="component" value="Unassembled WGS sequence"/>
</dbReference>
<feature type="domain" description="Glycosyl-hydrolase 97 catalytic" evidence="5">
    <location>
        <begin position="311"/>
        <end position="455"/>
    </location>
</feature>
<feature type="chain" id="PRO_5011519092" evidence="4">
    <location>
        <begin position="21"/>
        <end position="655"/>
    </location>
</feature>
<evidence type="ECO:0000259" key="6">
    <source>
        <dbReference type="Pfam" id="PF14508"/>
    </source>
</evidence>
<evidence type="ECO:0000256" key="3">
    <source>
        <dbReference type="ARBA" id="ARBA00022837"/>
    </source>
</evidence>
<dbReference type="GO" id="GO:0030246">
    <property type="term" value="F:carbohydrate binding"/>
    <property type="evidence" value="ECO:0007669"/>
    <property type="project" value="InterPro"/>
</dbReference>
<keyword evidence="4" id="KW-0732">Signal</keyword>
<protein>
    <submittedName>
        <fullName evidence="8">Alpha-glucosidase</fullName>
    </submittedName>
</protein>
<dbReference type="InterPro" id="IPR014718">
    <property type="entry name" value="GH-type_carb-bd"/>
</dbReference>
<gene>
    <name evidence="8" type="ORF">SAMN05443550_11620</name>
</gene>
<keyword evidence="9" id="KW-1185">Reference proteome</keyword>